<name>A0A0L0MFG5_9BURK</name>
<dbReference type="PANTHER" id="PTHR40278">
    <property type="entry name" value="DNA UTILIZATION PROTEIN HOFN"/>
    <property type="match status" value="1"/>
</dbReference>
<reference evidence="3" key="1">
    <citation type="submission" date="2015-06" db="EMBL/GenBank/DDBJ databases">
        <title>Comparative genomics of Burkholderia leaf nodule symbionts.</title>
        <authorList>
            <person name="Carlier A."/>
            <person name="Eberl L."/>
            <person name="Pinto-Carbo M."/>
        </authorList>
    </citation>
    <scope>NUCLEOTIDE SEQUENCE [LARGE SCALE GENOMIC DNA]</scope>
    <source>
        <strain evidence="3">UZHbot4</strain>
    </source>
</reference>
<protein>
    <submittedName>
        <fullName evidence="2">Type IV pilus biogeneis protein PilN</fullName>
    </submittedName>
</protein>
<dbReference type="PATRIC" id="fig|242163.4.peg.4652"/>
<proteinExistence type="predicted"/>
<organism evidence="2 3">
    <name type="scientific">Candidatus Burkholderia verschuerenii</name>
    <dbReference type="NCBI Taxonomy" id="242163"/>
    <lineage>
        <taxon>Bacteria</taxon>
        <taxon>Pseudomonadati</taxon>
        <taxon>Pseudomonadota</taxon>
        <taxon>Betaproteobacteria</taxon>
        <taxon>Burkholderiales</taxon>
        <taxon>Burkholderiaceae</taxon>
        <taxon>Burkholderia</taxon>
    </lineage>
</organism>
<dbReference type="Pfam" id="PF05137">
    <property type="entry name" value="PilN"/>
    <property type="match status" value="1"/>
</dbReference>
<evidence type="ECO:0000313" key="3">
    <source>
        <dbReference type="Proteomes" id="UP000036959"/>
    </source>
</evidence>
<dbReference type="Proteomes" id="UP000036959">
    <property type="component" value="Unassembled WGS sequence"/>
</dbReference>
<sequence>MSATKPVFPDDFNLLPYRYKKRRALRQRRLAVLIAASVAGGAALGAVVGWDAFERARLDAERATLETSLRASNAQVDEHARLTRAEAERRRARQQAQPLAAPRDRFLALLHALADTPPERGIALQRVSQRTDEVELAAFAPDSPSAARWLKRLEDVAGVQSVEVIEMKRRADTASAVPERYEFTALVRYPRGAMVANGSNR</sequence>
<dbReference type="InterPro" id="IPR007813">
    <property type="entry name" value="PilN"/>
</dbReference>
<keyword evidence="1" id="KW-1133">Transmembrane helix</keyword>
<keyword evidence="1" id="KW-0812">Transmembrane</keyword>
<dbReference type="InterPro" id="IPR052534">
    <property type="entry name" value="Extracell_DNA_Util/SecSys_Comp"/>
</dbReference>
<dbReference type="PANTHER" id="PTHR40278:SF1">
    <property type="entry name" value="DNA UTILIZATION PROTEIN HOFN"/>
    <property type="match status" value="1"/>
</dbReference>
<keyword evidence="1" id="KW-0472">Membrane</keyword>
<accession>A0A0L0MFG5</accession>
<feature type="transmembrane region" description="Helical" evidence="1">
    <location>
        <begin position="30"/>
        <end position="50"/>
    </location>
</feature>
<evidence type="ECO:0000256" key="1">
    <source>
        <dbReference type="SAM" id="Phobius"/>
    </source>
</evidence>
<dbReference type="RefSeq" id="WP_050453055.1">
    <property type="nucleotide sequence ID" value="NZ_LFJJ01000035.1"/>
</dbReference>
<evidence type="ECO:0000313" key="2">
    <source>
        <dbReference type="EMBL" id="KND61025.1"/>
    </source>
</evidence>
<dbReference type="EMBL" id="LFJJ01000035">
    <property type="protein sequence ID" value="KND61025.1"/>
    <property type="molecule type" value="Genomic_DNA"/>
</dbReference>
<gene>
    <name evidence="2" type="ORF">BVER_02802</name>
</gene>
<dbReference type="AlphaFoldDB" id="A0A0L0MFG5"/>
<comment type="caution">
    <text evidence="2">The sequence shown here is derived from an EMBL/GenBank/DDBJ whole genome shotgun (WGS) entry which is preliminary data.</text>
</comment>
<keyword evidence="3" id="KW-1185">Reference proteome</keyword>